<reference evidence="2 3" key="1">
    <citation type="submission" date="2019-03" db="EMBL/GenBank/DDBJ databases">
        <title>Genomic Encyclopedia of Type Strains, Phase IV (KMG-IV): sequencing the most valuable type-strain genomes for metagenomic binning, comparative biology and taxonomic classification.</title>
        <authorList>
            <person name="Goeker M."/>
        </authorList>
    </citation>
    <scope>NUCLEOTIDE SEQUENCE [LARGE SCALE GENOMIC DNA]</scope>
    <source>
        <strain evidence="2 3">DSM 25488</strain>
    </source>
</reference>
<comment type="caution">
    <text evidence="2">The sequence shown here is derived from an EMBL/GenBank/DDBJ whole genome shotgun (WGS) entry which is preliminary data.</text>
</comment>
<evidence type="ECO:0000313" key="2">
    <source>
        <dbReference type="EMBL" id="TDR14666.1"/>
    </source>
</evidence>
<keyword evidence="1" id="KW-0812">Transmembrane</keyword>
<dbReference type="RefSeq" id="WP_099017465.1">
    <property type="nucleotide sequence ID" value="NZ_NIHB01000001.1"/>
</dbReference>
<evidence type="ECO:0000256" key="1">
    <source>
        <dbReference type="SAM" id="Phobius"/>
    </source>
</evidence>
<keyword evidence="3" id="KW-1185">Reference proteome</keyword>
<keyword evidence="1" id="KW-0472">Membrane</keyword>
<feature type="transmembrane region" description="Helical" evidence="1">
    <location>
        <begin position="20"/>
        <end position="38"/>
    </location>
</feature>
<dbReference type="OrthoDB" id="6712169at2"/>
<dbReference type="Proteomes" id="UP000295724">
    <property type="component" value="Unassembled WGS sequence"/>
</dbReference>
<proteinExistence type="predicted"/>
<keyword evidence="1" id="KW-1133">Transmembrane helix</keyword>
<organism evidence="2 3">
    <name type="scientific">Marinicella litoralis</name>
    <dbReference type="NCBI Taxonomy" id="644220"/>
    <lineage>
        <taxon>Bacteria</taxon>
        <taxon>Pseudomonadati</taxon>
        <taxon>Pseudomonadota</taxon>
        <taxon>Gammaproteobacteria</taxon>
        <taxon>Lysobacterales</taxon>
        <taxon>Marinicellaceae</taxon>
        <taxon>Marinicella</taxon>
    </lineage>
</organism>
<dbReference type="Pfam" id="PF15956">
    <property type="entry name" value="DUF4760"/>
    <property type="match status" value="1"/>
</dbReference>
<dbReference type="EMBL" id="SNZB01000009">
    <property type="protein sequence ID" value="TDR14666.1"/>
    <property type="molecule type" value="Genomic_DNA"/>
</dbReference>
<evidence type="ECO:0000313" key="3">
    <source>
        <dbReference type="Proteomes" id="UP000295724"/>
    </source>
</evidence>
<dbReference type="InterPro" id="IPR031876">
    <property type="entry name" value="DUF4760"/>
</dbReference>
<name>A0A4R6X6N1_9GAMM</name>
<protein>
    <submittedName>
        <fullName evidence="2">Uncharacterized protein DUF4760</fullName>
    </submittedName>
</protein>
<dbReference type="AlphaFoldDB" id="A0A4R6X6N1"/>
<gene>
    <name evidence="2" type="ORF">C8D91_2937</name>
</gene>
<accession>A0A4R6X6N1</accession>
<sequence>MKNFELVSSISNSIDFSWTQLVSPICVVIAALLAAMWAKKSINANESITKKRCTMDYIMSRSRDQKFVNAWSFLRQADKAKQLDVKSFADTTDNSIKMENIISIEGDSINCKQARDLLSYFLNQYEYMATGVHAGIYDEAILLDSTKTSTIKAFAITKVFIDEVRKKPNAKMAYKQFETLVNNWNTTS</sequence>